<keyword evidence="3" id="KW-1185">Reference proteome</keyword>
<dbReference type="InterPro" id="IPR025359">
    <property type="entry name" value="SduA_C"/>
</dbReference>
<dbReference type="EMBL" id="SAUW01000048">
    <property type="protein sequence ID" value="RWR04690.1"/>
    <property type="molecule type" value="Genomic_DNA"/>
</dbReference>
<dbReference type="Proteomes" id="UP000285710">
    <property type="component" value="Unassembled WGS sequence"/>
</dbReference>
<accession>A0A443IJQ1</accession>
<feature type="domain" description="Shedu protein SduA C-terminal" evidence="1">
    <location>
        <begin position="206"/>
        <end position="341"/>
    </location>
</feature>
<gene>
    <name evidence="2" type="ORF">D2T33_20885</name>
</gene>
<evidence type="ECO:0000313" key="2">
    <source>
        <dbReference type="EMBL" id="RWR04690.1"/>
    </source>
</evidence>
<proteinExistence type="predicted"/>
<evidence type="ECO:0000313" key="3">
    <source>
        <dbReference type="Proteomes" id="UP000285710"/>
    </source>
</evidence>
<name>A0A443IJQ1_9RHOB</name>
<reference evidence="2 3" key="2">
    <citation type="submission" date="2019-01" db="EMBL/GenBank/DDBJ databases">
        <authorList>
            <person name="Li Y."/>
        </authorList>
    </citation>
    <scope>NUCLEOTIDE SEQUENCE [LARGE SCALE GENOMIC DNA]</scope>
    <source>
        <strain evidence="2 3">2D-5</strain>
    </source>
</reference>
<sequence>MDNRMLELEVREFLANGASPQGLNSLLQRCMNDGGAEALRHVSCLFEDDYNGMTYKWELKEPAAFALLYWQKAGLEQLARCVAHNPRSSNSSIALDILSSAASGEFSTLLSGPYWGDLKERVTNAGGLAAETQHYARRTLVELVLAAKDEDDLILWLALVFQRHYAKRDGANAAKNLVQAVASRWFAIGDRTLQAYQGLIEAFADDEPRFQRFFEANPQLLDPMAVEVWPQPNLFGSRKPDFVVKRSDGSYLVVEIECPSKVIITKAGHPSADVTHAEHQATDYRKYMLGHIANVKDVFPGFSEPDCLVVVGLEGTLTKGQKAALASLNDARHRLKVVGFDWILDRAKKISENVAEHGVVVSVRRMI</sequence>
<evidence type="ECO:0000259" key="1">
    <source>
        <dbReference type="Pfam" id="PF14082"/>
    </source>
</evidence>
<reference evidence="2 3" key="1">
    <citation type="submission" date="2019-01" db="EMBL/GenBank/DDBJ databases">
        <title>Sinorhodobacter populi sp. nov. isolated from the symptomatic bark tissue of Populus euramericana canker.</title>
        <authorList>
            <person name="Xu G."/>
        </authorList>
    </citation>
    <scope>NUCLEOTIDE SEQUENCE [LARGE SCALE GENOMIC DNA]</scope>
    <source>
        <strain evidence="2 3">2D-5</strain>
    </source>
</reference>
<protein>
    <submittedName>
        <fullName evidence="2">DUF4263 domain-containing protein</fullName>
    </submittedName>
</protein>
<dbReference type="AlphaFoldDB" id="A0A443IJQ1"/>
<dbReference type="Pfam" id="PF14082">
    <property type="entry name" value="SduA_C"/>
    <property type="match status" value="1"/>
</dbReference>
<organism evidence="2 3">
    <name type="scientific">Paenirhodobacter populi</name>
    <dbReference type="NCBI Taxonomy" id="2306993"/>
    <lineage>
        <taxon>Bacteria</taxon>
        <taxon>Pseudomonadati</taxon>
        <taxon>Pseudomonadota</taxon>
        <taxon>Alphaproteobacteria</taxon>
        <taxon>Rhodobacterales</taxon>
        <taxon>Rhodobacter group</taxon>
        <taxon>Paenirhodobacter</taxon>
    </lineage>
</organism>
<comment type="caution">
    <text evidence="2">The sequence shown here is derived from an EMBL/GenBank/DDBJ whole genome shotgun (WGS) entry which is preliminary data.</text>
</comment>